<organism evidence="1">
    <name type="scientific">Anguilla anguilla</name>
    <name type="common">European freshwater eel</name>
    <name type="synonym">Muraena anguilla</name>
    <dbReference type="NCBI Taxonomy" id="7936"/>
    <lineage>
        <taxon>Eukaryota</taxon>
        <taxon>Metazoa</taxon>
        <taxon>Chordata</taxon>
        <taxon>Craniata</taxon>
        <taxon>Vertebrata</taxon>
        <taxon>Euteleostomi</taxon>
        <taxon>Actinopterygii</taxon>
        <taxon>Neopterygii</taxon>
        <taxon>Teleostei</taxon>
        <taxon>Anguilliformes</taxon>
        <taxon>Anguillidae</taxon>
        <taxon>Anguilla</taxon>
    </lineage>
</organism>
<protein>
    <submittedName>
        <fullName evidence="1">Uncharacterized protein</fullName>
    </submittedName>
</protein>
<dbReference type="EMBL" id="GBXM01008733">
    <property type="protein sequence ID" value="JAH99844.1"/>
    <property type="molecule type" value="Transcribed_RNA"/>
</dbReference>
<name>A0A0E9XB50_ANGAN</name>
<reference evidence="1" key="1">
    <citation type="submission" date="2014-11" db="EMBL/GenBank/DDBJ databases">
        <authorList>
            <person name="Amaro Gonzalez C."/>
        </authorList>
    </citation>
    <scope>NUCLEOTIDE SEQUENCE</scope>
</reference>
<reference evidence="1" key="2">
    <citation type="journal article" date="2015" name="Fish Shellfish Immunol.">
        <title>Early steps in the European eel (Anguilla anguilla)-Vibrio vulnificus interaction in the gills: Role of the RtxA13 toxin.</title>
        <authorList>
            <person name="Callol A."/>
            <person name="Pajuelo D."/>
            <person name="Ebbesson L."/>
            <person name="Teles M."/>
            <person name="MacKenzie S."/>
            <person name="Amaro C."/>
        </authorList>
    </citation>
    <scope>NUCLEOTIDE SEQUENCE</scope>
</reference>
<evidence type="ECO:0000313" key="1">
    <source>
        <dbReference type="EMBL" id="JAH99844.1"/>
    </source>
</evidence>
<accession>A0A0E9XB50</accession>
<proteinExistence type="predicted"/>
<sequence>MYAVASCHSLAIEVLSLCVSPRHTR</sequence>
<dbReference type="AlphaFoldDB" id="A0A0E9XB50"/>